<dbReference type="SMART" id="SM00409">
    <property type="entry name" value="IG"/>
    <property type="match status" value="2"/>
</dbReference>
<name>A0A1B6C8U7_9HEMI</name>
<dbReference type="Gene3D" id="2.60.40.10">
    <property type="entry name" value="Immunoglobulins"/>
    <property type="match status" value="3"/>
</dbReference>
<sequence>MECRASGNPVPTIVWTRKDNVLPNGEKSYDGYAITLDKVDRHQAGVYQCTASNGVGEPVTVDMQLDVLYPPEIDVERGWVHTGEGYEAQLACIVYGEPAPNLVWYQDSFLMDPTERRSMDTRGNKHTLTIRNVQTSDFGNYSCLAENSLGKAKKYMELSGRPSPAEFRSMPYSRSKDSYNLTWVVESYPPLEEVRLLYRKIMMNESYHHPGKWHDFAIQPTNGASFSRIMSYNIRGLDSSSVYEAIVQAKNRYGWNEVSELYQFYTRRPGQDTSYGDYPEHNPSDMELMAATGGAYLQHCFWTLDVFFVILIGFL</sequence>
<accession>A0A1B6C8U7</accession>
<evidence type="ECO:0000259" key="3">
    <source>
        <dbReference type="PROSITE" id="PS50835"/>
    </source>
</evidence>
<dbReference type="SUPFAM" id="SSF48726">
    <property type="entry name" value="Immunoglobulin"/>
    <property type="match status" value="2"/>
</dbReference>
<protein>
    <recommendedName>
        <fullName evidence="6">Ig-like domain-containing protein</fullName>
    </recommendedName>
</protein>
<dbReference type="FunFam" id="2.60.40.10:FF:001233">
    <property type="entry name" value="Uncharacterized protein, isoform B"/>
    <property type="match status" value="1"/>
</dbReference>
<gene>
    <name evidence="5" type="ORF">g.2075</name>
</gene>
<dbReference type="InterPro" id="IPR036116">
    <property type="entry name" value="FN3_sf"/>
</dbReference>
<keyword evidence="2" id="KW-0393">Immunoglobulin domain</keyword>
<feature type="domain" description="Fibronectin type-III" evidence="4">
    <location>
        <begin position="163"/>
        <end position="269"/>
    </location>
</feature>
<dbReference type="SUPFAM" id="SSF49265">
    <property type="entry name" value="Fibronectin type III"/>
    <property type="match status" value="1"/>
</dbReference>
<dbReference type="Pfam" id="PF13927">
    <property type="entry name" value="Ig_3"/>
    <property type="match status" value="1"/>
</dbReference>
<evidence type="ECO:0000259" key="4">
    <source>
        <dbReference type="PROSITE" id="PS50853"/>
    </source>
</evidence>
<dbReference type="Pfam" id="PF07679">
    <property type="entry name" value="I-set"/>
    <property type="match status" value="1"/>
</dbReference>
<evidence type="ECO:0000256" key="2">
    <source>
        <dbReference type="ARBA" id="ARBA00023319"/>
    </source>
</evidence>
<feature type="domain" description="Ig-like" evidence="3">
    <location>
        <begin position="1"/>
        <end position="62"/>
    </location>
</feature>
<dbReference type="PROSITE" id="PS50853">
    <property type="entry name" value="FN3"/>
    <property type="match status" value="1"/>
</dbReference>
<dbReference type="EMBL" id="GEDC01027417">
    <property type="protein sequence ID" value="JAS09881.1"/>
    <property type="molecule type" value="Transcribed_RNA"/>
</dbReference>
<dbReference type="SMART" id="SM00408">
    <property type="entry name" value="IGc2"/>
    <property type="match status" value="2"/>
</dbReference>
<feature type="domain" description="Ig-like" evidence="3">
    <location>
        <begin position="71"/>
        <end position="159"/>
    </location>
</feature>
<dbReference type="FunFam" id="2.60.40.10:FF:000877">
    <property type="entry name" value="CLUMA_CG002357, isoform A"/>
    <property type="match status" value="1"/>
</dbReference>
<reference evidence="5" key="1">
    <citation type="submission" date="2015-12" db="EMBL/GenBank/DDBJ databases">
        <title>De novo transcriptome assembly of four potential Pierce s Disease insect vectors from Arizona vineyards.</title>
        <authorList>
            <person name="Tassone E.E."/>
        </authorList>
    </citation>
    <scope>NUCLEOTIDE SEQUENCE</scope>
</reference>
<dbReference type="GO" id="GO:0043025">
    <property type="term" value="C:neuronal cell body"/>
    <property type="evidence" value="ECO:0007669"/>
    <property type="project" value="TreeGrafter"/>
</dbReference>
<organism evidence="5">
    <name type="scientific">Clastoptera arizonana</name>
    <name type="common">Arizona spittle bug</name>
    <dbReference type="NCBI Taxonomy" id="38151"/>
    <lineage>
        <taxon>Eukaryota</taxon>
        <taxon>Metazoa</taxon>
        <taxon>Ecdysozoa</taxon>
        <taxon>Arthropoda</taxon>
        <taxon>Hexapoda</taxon>
        <taxon>Insecta</taxon>
        <taxon>Pterygota</taxon>
        <taxon>Neoptera</taxon>
        <taxon>Paraneoptera</taxon>
        <taxon>Hemiptera</taxon>
        <taxon>Auchenorrhyncha</taxon>
        <taxon>Cercopoidea</taxon>
        <taxon>Clastopteridae</taxon>
        <taxon>Clastoptera</taxon>
    </lineage>
</organism>
<dbReference type="InterPro" id="IPR013098">
    <property type="entry name" value="Ig_I-set"/>
</dbReference>
<dbReference type="InterPro" id="IPR003599">
    <property type="entry name" value="Ig_sub"/>
</dbReference>
<dbReference type="PROSITE" id="PS50835">
    <property type="entry name" value="IG_LIKE"/>
    <property type="match status" value="2"/>
</dbReference>
<dbReference type="PANTHER" id="PTHR45080">
    <property type="entry name" value="CONTACTIN 5"/>
    <property type="match status" value="1"/>
</dbReference>
<dbReference type="InterPro" id="IPR050958">
    <property type="entry name" value="Cell_Adh-Cytoskel_Orgn"/>
</dbReference>
<dbReference type="PANTHER" id="PTHR45080:SF38">
    <property type="entry name" value="FI23916P1-RELATED"/>
    <property type="match status" value="1"/>
</dbReference>
<evidence type="ECO:0008006" key="6">
    <source>
        <dbReference type="Google" id="ProtNLM"/>
    </source>
</evidence>
<dbReference type="GO" id="GO:0007156">
    <property type="term" value="P:homophilic cell adhesion via plasma membrane adhesion molecules"/>
    <property type="evidence" value="ECO:0007669"/>
    <property type="project" value="TreeGrafter"/>
</dbReference>
<dbReference type="GO" id="GO:0005886">
    <property type="term" value="C:plasma membrane"/>
    <property type="evidence" value="ECO:0007669"/>
    <property type="project" value="TreeGrafter"/>
</dbReference>
<evidence type="ECO:0000313" key="5">
    <source>
        <dbReference type="EMBL" id="JAS09881.1"/>
    </source>
</evidence>
<dbReference type="GO" id="GO:0050808">
    <property type="term" value="P:synapse organization"/>
    <property type="evidence" value="ECO:0007669"/>
    <property type="project" value="TreeGrafter"/>
</dbReference>
<dbReference type="CDD" id="cd00063">
    <property type="entry name" value="FN3"/>
    <property type="match status" value="1"/>
</dbReference>
<dbReference type="CDD" id="cd00096">
    <property type="entry name" value="Ig"/>
    <property type="match status" value="1"/>
</dbReference>
<evidence type="ECO:0000256" key="1">
    <source>
        <dbReference type="ARBA" id="ARBA00022737"/>
    </source>
</evidence>
<dbReference type="InterPro" id="IPR003598">
    <property type="entry name" value="Ig_sub2"/>
</dbReference>
<dbReference type="InterPro" id="IPR007110">
    <property type="entry name" value="Ig-like_dom"/>
</dbReference>
<dbReference type="GO" id="GO:0030424">
    <property type="term" value="C:axon"/>
    <property type="evidence" value="ECO:0007669"/>
    <property type="project" value="TreeGrafter"/>
</dbReference>
<proteinExistence type="predicted"/>
<dbReference type="GO" id="GO:0008046">
    <property type="term" value="F:axon guidance receptor activity"/>
    <property type="evidence" value="ECO:0007669"/>
    <property type="project" value="TreeGrafter"/>
</dbReference>
<keyword evidence="1" id="KW-0677">Repeat</keyword>
<dbReference type="InterPro" id="IPR036179">
    <property type="entry name" value="Ig-like_dom_sf"/>
</dbReference>
<dbReference type="InterPro" id="IPR013783">
    <property type="entry name" value="Ig-like_fold"/>
</dbReference>
<dbReference type="AlphaFoldDB" id="A0A1B6C8U7"/>
<dbReference type="InterPro" id="IPR003961">
    <property type="entry name" value="FN3_dom"/>
</dbReference>